<dbReference type="InterPro" id="IPR000792">
    <property type="entry name" value="Tscrpt_reg_LuxR_C"/>
</dbReference>
<dbReference type="AlphaFoldDB" id="L8JLA0"/>
<proteinExistence type="predicted"/>
<feature type="transmembrane region" description="Helical" evidence="2">
    <location>
        <begin position="21"/>
        <end position="40"/>
    </location>
</feature>
<feature type="transmembrane region" description="Helical" evidence="2">
    <location>
        <begin position="218"/>
        <end position="241"/>
    </location>
</feature>
<accession>L8JLA0</accession>
<dbReference type="InterPro" id="IPR016032">
    <property type="entry name" value="Sig_transdc_resp-reg_C-effctor"/>
</dbReference>
<keyword evidence="2" id="KW-0812">Transmembrane</keyword>
<protein>
    <recommendedName>
        <fullName evidence="3">HTH luxR-type domain-containing protein</fullName>
    </recommendedName>
</protein>
<organism evidence="4 5">
    <name type="scientific">Fulvivirga imtechensis AK7</name>
    <dbReference type="NCBI Taxonomy" id="1237149"/>
    <lineage>
        <taxon>Bacteria</taxon>
        <taxon>Pseudomonadati</taxon>
        <taxon>Bacteroidota</taxon>
        <taxon>Cytophagia</taxon>
        <taxon>Cytophagales</taxon>
        <taxon>Fulvivirgaceae</taxon>
        <taxon>Fulvivirga</taxon>
    </lineage>
</organism>
<keyword evidence="1" id="KW-0175">Coiled coil</keyword>
<dbReference type="Pfam" id="PF00196">
    <property type="entry name" value="GerE"/>
    <property type="match status" value="1"/>
</dbReference>
<feature type="transmembrane region" description="Helical" evidence="2">
    <location>
        <begin position="151"/>
        <end position="169"/>
    </location>
</feature>
<keyword evidence="2" id="KW-1133">Transmembrane helix</keyword>
<feature type="transmembrane region" description="Helical" evidence="2">
    <location>
        <begin position="125"/>
        <end position="144"/>
    </location>
</feature>
<dbReference type="STRING" id="1237149.C900_04693"/>
<dbReference type="Proteomes" id="UP000011135">
    <property type="component" value="Unassembled WGS sequence"/>
</dbReference>
<name>L8JLA0_9BACT</name>
<comment type="caution">
    <text evidence="4">The sequence shown here is derived from an EMBL/GenBank/DDBJ whole genome shotgun (WGS) entry which is preliminary data.</text>
</comment>
<keyword evidence="2" id="KW-0472">Membrane</keyword>
<dbReference type="PATRIC" id="fig|1237149.3.peg.4208"/>
<gene>
    <name evidence="4" type="ORF">C900_04693</name>
</gene>
<dbReference type="GO" id="GO:0006355">
    <property type="term" value="P:regulation of DNA-templated transcription"/>
    <property type="evidence" value="ECO:0007669"/>
    <property type="project" value="InterPro"/>
</dbReference>
<dbReference type="RefSeq" id="WP_009581889.1">
    <property type="nucleotide sequence ID" value="NZ_AMZN01000069.1"/>
</dbReference>
<reference evidence="4 5" key="1">
    <citation type="submission" date="2012-12" db="EMBL/GenBank/DDBJ databases">
        <title>Genome assembly of Fulvivirga imtechensis AK7.</title>
        <authorList>
            <person name="Nupur N."/>
            <person name="Khatri I."/>
            <person name="Kumar R."/>
            <person name="Subramanian S."/>
            <person name="Pinnaka A."/>
        </authorList>
    </citation>
    <scope>NUCLEOTIDE SEQUENCE [LARGE SCALE GENOMIC DNA]</scope>
    <source>
        <strain evidence="4 5">AK7</strain>
    </source>
</reference>
<feature type="coiled-coil region" evidence="1">
    <location>
        <begin position="248"/>
        <end position="299"/>
    </location>
</feature>
<evidence type="ECO:0000256" key="2">
    <source>
        <dbReference type="SAM" id="Phobius"/>
    </source>
</evidence>
<dbReference type="GO" id="GO:0003677">
    <property type="term" value="F:DNA binding"/>
    <property type="evidence" value="ECO:0007669"/>
    <property type="project" value="InterPro"/>
</dbReference>
<sequence length="405" mass="46908">MEGLLEESKRRLLLPTMGARRKLVIVMNIVYVISTIFFLTSERIAEGKFVPQVYLLYYIYVPAIILNIGSLLYNLSVLGKAELWQNMPEIKIMFYDKIAAWTSMAAIMIMSTANMLGIGNPSQDAIFTDFALGHALILVVVLVVGRKGATIWFVIVLGILLYRSFDLGFDYQYHYMTSSEVVKYENALKNNEKWAIERQDVLNQSGLNPPKVSRYMNIWLIFIVVSYLTAYFFSGITLDLIKEVRPVINNIEEVVEEGSKLKNELEQRRNEAIKAAHRISRTEETLKKIEEELHKLSFEQRSAFQPITRVIKEELQKEINRDYRVFELSFDLTQNGHFEKLQKKYPQLTPNEMKLLGYFKLNMSNKDIADLMGIKSDSIRQSRSRIKKKLGLTSENWMEELLNGI</sequence>
<dbReference type="eggNOG" id="COG2972">
    <property type="taxonomic scope" value="Bacteria"/>
</dbReference>
<dbReference type="Gene3D" id="1.10.10.10">
    <property type="entry name" value="Winged helix-like DNA-binding domain superfamily/Winged helix DNA-binding domain"/>
    <property type="match status" value="1"/>
</dbReference>
<keyword evidence="5" id="KW-1185">Reference proteome</keyword>
<dbReference type="eggNOG" id="COG1595">
    <property type="taxonomic scope" value="Bacteria"/>
</dbReference>
<feature type="transmembrane region" description="Helical" evidence="2">
    <location>
        <begin position="55"/>
        <end position="77"/>
    </location>
</feature>
<dbReference type="InterPro" id="IPR036388">
    <property type="entry name" value="WH-like_DNA-bd_sf"/>
</dbReference>
<dbReference type="SMART" id="SM00421">
    <property type="entry name" value="HTH_LUXR"/>
    <property type="match status" value="1"/>
</dbReference>
<evidence type="ECO:0000259" key="3">
    <source>
        <dbReference type="SMART" id="SM00421"/>
    </source>
</evidence>
<feature type="transmembrane region" description="Helical" evidence="2">
    <location>
        <begin position="98"/>
        <end position="119"/>
    </location>
</feature>
<dbReference type="EMBL" id="AMZN01000069">
    <property type="protein sequence ID" value="ELR69716.1"/>
    <property type="molecule type" value="Genomic_DNA"/>
</dbReference>
<evidence type="ECO:0000256" key="1">
    <source>
        <dbReference type="SAM" id="Coils"/>
    </source>
</evidence>
<evidence type="ECO:0000313" key="4">
    <source>
        <dbReference type="EMBL" id="ELR69716.1"/>
    </source>
</evidence>
<dbReference type="OrthoDB" id="9792992at2"/>
<dbReference type="SUPFAM" id="SSF46894">
    <property type="entry name" value="C-terminal effector domain of the bipartite response regulators"/>
    <property type="match status" value="1"/>
</dbReference>
<evidence type="ECO:0000313" key="5">
    <source>
        <dbReference type="Proteomes" id="UP000011135"/>
    </source>
</evidence>
<feature type="domain" description="HTH luxR-type" evidence="3">
    <location>
        <begin position="345"/>
        <end position="402"/>
    </location>
</feature>